<dbReference type="Pfam" id="PF08281">
    <property type="entry name" value="Sigma70_r4_2"/>
    <property type="match status" value="1"/>
</dbReference>
<feature type="domain" description="RNA polymerase sigma factor 70 region 4 type 2" evidence="6">
    <location>
        <begin position="124"/>
        <end position="176"/>
    </location>
</feature>
<reference evidence="7 8" key="1">
    <citation type="journal article" date="2014" name="Genome Announc.">
        <title>Draft Genome Sequence of the Boron-Tolerant and Moderately Halotolerant Bacterium Gracilibacillus boraciitolerans JCM 21714T.</title>
        <authorList>
            <person name="Ahmed I."/>
            <person name="Oshima K."/>
            <person name="Suda W."/>
            <person name="Kitamura K."/>
            <person name="Iida T."/>
            <person name="Ohmori Y."/>
            <person name="Fujiwara T."/>
            <person name="Hattori M."/>
            <person name="Ohkuma M."/>
        </authorList>
    </citation>
    <scope>NUCLEOTIDE SEQUENCE [LARGE SCALE GENOMIC DNA]</scope>
    <source>
        <strain evidence="7 8">JCM 21714</strain>
    </source>
</reference>
<dbReference type="GO" id="GO:0016987">
    <property type="term" value="F:sigma factor activity"/>
    <property type="evidence" value="ECO:0007669"/>
    <property type="project" value="UniProtKB-KW"/>
</dbReference>
<evidence type="ECO:0000259" key="5">
    <source>
        <dbReference type="Pfam" id="PF04542"/>
    </source>
</evidence>
<accession>W4VQ00</accession>
<keyword evidence="2" id="KW-0805">Transcription regulation</keyword>
<name>W4VQ00_9BACI</name>
<evidence type="ECO:0000313" key="8">
    <source>
        <dbReference type="Proteomes" id="UP000019102"/>
    </source>
</evidence>
<keyword evidence="8" id="KW-1185">Reference proteome</keyword>
<dbReference type="SUPFAM" id="SSF88659">
    <property type="entry name" value="Sigma3 and sigma4 domains of RNA polymerase sigma factors"/>
    <property type="match status" value="1"/>
</dbReference>
<dbReference type="Gene3D" id="1.10.10.10">
    <property type="entry name" value="Winged helix-like DNA-binding domain superfamily/Winged helix DNA-binding domain"/>
    <property type="match status" value="1"/>
</dbReference>
<dbReference type="PANTHER" id="PTHR43133">
    <property type="entry name" value="RNA POLYMERASE ECF-TYPE SIGMA FACTO"/>
    <property type="match status" value="1"/>
</dbReference>
<dbReference type="GO" id="GO:0003677">
    <property type="term" value="F:DNA binding"/>
    <property type="evidence" value="ECO:0007669"/>
    <property type="project" value="InterPro"/>
</dbReference>
<evidence type="ECO:0000256" key="3">
    <source>
        <dbReference type="ARBA" id="ARBA00023082"/>
    </source>
</evidence>
<dbReference type="InterPro" id="IPR014284">
    <property type="entry name" value="RNA_pol_sigma-70_dom"/>
</dbReference>
<protein>
    <submittedName>
        <fullName evidence="7">RNA polymerase sigma-54 factor RpoN</fullName>
    </submittedName>
</protein>
<dbReference type="EMBL" id="BAVS01000032">
    <property type="protein sequence ID" value="GAE94839.1"/>
    <property type="molecule type" value="Genomic_DNA"/>
</dbReference>
<dbReference type="Proteomes" id="UP000019102">
    <property type="component" value="Unassembled WGS sequence"/>
</dbReference>
<dbReference type="GO" id="GO:0006352">
    <property type="term" value="P:DNA-templated transcription initiation"/>
    <property type="evidence" value="ECO:0007669"/>
    <property type="project" value="InterPro"/>
</dbReference>
<dbReference type="OrthoDB" id="9794508at2"/>
<dbReference type="InterPro" id="IPR013249">
    <property type="entry name" value="RNA_pol_sigma70_r4_t2"/>
</dbReference>
<dbReference type="NCBIfam" id="TIGR02937">
    <property type="entry name" value="sigma70-ECF"/>
    <property type="match status" value="1"/>
</dbReference>
<feature type="domain" description="RNA polymerase sigma-70 region 2" evidence="5">
    <location>
        <begin position="27"/>
        <end position="90"/>
    </location>
</feature>
<dbReference type="PANTHER" id="PTHR43133:SF60">
    <property type="entry name" value="RNA POLYMERASE SIGMA FACTOR SIGV"/>
    <property type="match status" value="1"/>
</dbReference>
<dbReference type="AlphaFoldDB" id="W4VQ00"/>
<evidence type="ECO:0000256" key="4">
    <source>
        <dbReference type="ARBA" id="ARBA00023163"/>
    </source>
</evidence>
<dbReference type="InterPro" id="IPR039425">
    <property type="entry name" value="RNA_pol_sigma-70-like"/>
</dbReference>
<dbReference type="InterPro" id="IPR013324">
    <property type="entry name" value="RNA_pol_sigma_r3/r4-like"/>
</dbReference>
<dbReference type="STRING" id="1298598.JCM21714_4033"/>
<evidence type="ECO:0000256" key="2">
    <source>
        <dbReference type="ARBA" id="ARBA00023015"/>
    </source>
</evidence>
<sequence>MQTKENRSTFLASVDLYSSEKRMNAHYVEYKDKMYRLALSYVKDYYLAEDLAHEILVKCYLKREKFRGESSFRAWMNRVAINHCLDFLRKGYLRRDLLHENVALYNNEAVSTPECDVLHICENEELRNKLGQLPFKYKQVLFLYYFENQSLKEIQQVLNVKLSTVKTRLFRAKRMLRDKYE</sequence>
<dbReference type="Gene3D" id="1.10.1740.10">
    <property type="match status" value="1"/>
</dbReference>
<organism evidence="7 8">
    <name type="scientific">Gracilibacillus boraciitolerans JCM 21714</name>
    <dbReference type="NCBI Taxonomy" id="1298598"/>
    <lineage>
        <taxon>Bacteria</taxon>
        <taxon>Bacillati</taxon>
        <taxon>Bacillota</taxon>
        <taxon>Bacilli</taxon>
        <taxon>Bacillales</taxon>
        <taxon>Bacillaceae</taxon>
        <taxon>Gracilibacillus</taxon>
    </lineage>
</organism>
<comment type="caution">
    <text evidence="7">The sequence shown here is derived from an EMBL/GenBank/DDBJ whole genome shotgun (WGS) entry which is preliminary data.</text>
</comment>
<dbReference type="RefSeq" id="WP_052000780.1">
    <property type="nucleotide sequence ID" value="NZ_BAVS01000032.1"/>
</dbReference>
<evidence type="ECO:0000256" key="1">
    <source>
        <dbReference type="ARBA" id="ARBA00010641"/>
    </source>
</evidence>
<evidence type="ECO:0000259" key="6">
    <source>
        <dbReference type="Pfam" id="PF08281"/>
    </source>
</evidence>
<dbReference type="eggNOG" id="COG1595">
    <property type="taxonomic scope" value="Bacteria"/>
</dbReference>
<gene>
    <name evidence="7" type="ORF">JCM21714_4033</name>
</gene>
<keyword evidence="4" id="KW-0804">Transcription</keyword>
<dbReference type="InterPro" id="IPR036388">
    <property type="entry name" value="WH-like_DNA-bd_sf"/>
</dbReference>
<dbReference type="InterPro" id="IPR013325">
    <property type="entry name" value="RNA_pol_sigma_r2"/>
</dbReference>
<dbReference type="SUPFAM" id="SSF88946">
    <property type="entry name" value="Sigma2 domain of RNA polymerase sigma factors"/>
    <property type="match status" value="1"/>
</dbReference>
<evidence type="ECO:0000313" key="7">
    <source>
        <dbReference type="EMBL" id="GAE94839.1"/>
    </source>
</evidence>
<dbReference type="InterPro" id="IPR007627">
    <property type="entry name" value="RNA_pol_sigma70_r2"/>
</dbReference>
<comment type="similarity">
    <text evidence="1">Belongs to the sigma-70 factor family. ECF subfamily.</text>
</comment>
<dbReference type="Pfam" id="PF04542">
    <property type="entry name" value="Sigma70_r2"/>
    <property type="match status" value="1"/>
</dbReference>
<dbReference type="CDD" id="cd06171">
    <property type="entry name" value="Sigma70_r4"/>
    <property type="match status" value="1"/>
</dbReference>
<keyword evidence="3" id="KW-0731">Sigma factor</keyword>
<proteinExistence type="inferred from homology"/>